<evidence type="ECO:0000256" key="1">
    <source>
        <dbReference type="SAM" id="MobiDB-lite"/>
    </source>
</evidence>
<sequence length="213" mass="24558">LCLLGCSFSNAQWYKPKCNHLQDFICGSEKHVVTKDDCERGLKYINCVKIIEQSNVTHEWNRTSYWHIFIVDKPIQMRHCLALGRSHLMIVCGEERCDVITMEEQINNCISRSPLMHHFPEANIPPKSFGFNTHQESDAYYLGSTALLALILVVTITFLLLSSARRYATRLANIHEELSMSTNLPTNLNSSMERKEQEEEEEYDVLKDDNSSK</sequence>
<evidence type="ECO:0000256" key="2">
    <source>
        <dbReference type="SAM" id="Phobius"/>
    </source>
</evidence>
<feature type="non-terminal residue" evidence="3">
    <location>
        <position position="1"/>
    </location>
</feature>
<evidence type="ECO:0000313" key="3">
    <source>
        <dbReference type="EMBL" id="GMS99170.1"/>
    </source>
</evidence>
<organism evidence="3 4">
    <name type="scientific">Pristionchus entomophagus</name>
    <dbReference type="NCBI Taxonomy" id="358040"/>
    <lineage>
        <taxon>Eukaryota</taxon>
        <taxon>Metazoa</taxon>
        <taxon>Ecdysozoa</taxon>
        <taxon>Nematoda</taxon>
        <taxon>Chromadorea</taxon>
        <taxon>Rhabditida</taxon>
        <taxon>Rhabditina</taxon>
        <taxon>Diplogasteromorpha</taxon>
        <taxon>Diplogasteroidea</taxon>
        <taxon>Neodiplogasteridae</taxon>
        <taxon>Pristionchus</taxon>
    </lineage>
</organism>
<dbReference type="EMBL" id="BTSX01000005">
    <property type="protein sequence ID" value="GMS99170.1"/>
    <property type="molecule type" value="Genomic_DNA"/>
</dbReference>
<gene>
    <name evidence="3" type="ORF">PENTCL1PPCAC_21345</name>
</gene>
<evidence type="ECO:0000313" key="4">
    <source>
        <dbReference type="Proteomes" id="UP001432027"/>
    </source>
</evidence>
<keyword evidence="2" id="KW-0812">Transmembrane</keyword>
<keyword evidence="4" id="KW-1185">Reference proteome</keyword>
<feature type="transmembrane region" description="Helical" evidence="2">
    <location>
        <begin position="139"/>
        <end position="161"/>
    </location>
</feature>
<dbReference type="AlphaFoldDB" id="A0AAV5TXA4"/>
<accession>A0AAV5TXA4</accession>
<keyword evidence="2" id="KW-1133">Transmembrane helix</keyword>
<name>A0AAV5TXA4_9BILA</name>
<reference evidence="3" key="1">
    <citation type="submission" date="2023-10" db="EMBL/GenBank/DDBJ databases">
        <title>Genome assembly of Pristionchus species.</title>
        <authorList>
            <person name="Yoshida K."/>
            <person name="Sommer R.J."/>
        </authorList>
    </citation>
    <scope>NUCLEOTIDE SEQUENCE</scope>
    <source>
        <strain evidence="3">RS0144</strain>
    </source>
</reference>
<feature type="compositionally biased region" description="Basic and acidic residues" evidence="1">
    <location>
        <begin position="204"/>
        <end position="213"/>
    </location>
</feature>
<keyword evidence="2" id="KW-0472">Membrane</keyword>
<dbReference type="Proteomes" id="UP001432027">
    <property type="component" value="Unassembled WGS sequence"/>
</dbReference>
<proteinExistence type="predicted"/>
<comment type="caution">
    <text evidence="3">The sequence shown here is derived from an EMBL/GenBank/DDBJ whole genome shotgun (WGS) entry which is preliminary data.</text>
</comment>
<feature type="region of interest" description="Disordered" evidence="1">
    <location>
        <begin position="183"/>
        <end position="213"/>
    </location>
</feature>
<protein>
    <submittedName>
        <fullName evidence="3">Uncharacterized protein</fullName>
    </submittedName>
</protein>